<reference evidence="1 2" key="1">
    <citation type="submission" date="2015-12" db="EMBL/GenBank/DDBJ databases">
        <title>Draft genome sequence of Moniliophthora roreri, the causal agent of frosty pod rot of cacao.</title>
        <authorList>
            <person name="Aime M.C."/>
            <person name="Diaz-Valderrama J.R."/>
            <person name="Kijpornyongpan T."/>
            <person name="Phillips-Mora W."/>
        </authorList>
    </citation>
    <scope>NUCLEOTIDE SEQUENCE [LARGE SCALE GENOMIC DNA]</scope>
    <source>
        <strain evidence="1 2">MCA 2952</strain>
    </source>
</reference>
<sequence length="89" mass="10241">MANIAAGCEISSIHDIIPSYPCTTSFRALEITNGDMKRLVPGQYLNDTLIELGLRIWHHELEEYDKMCVHIFNSFFFSKLEKEGYTGIR</sequence>
<dbReference type="InterPro" id="IPR038765">
    <property type="entry name" value="Papain-like_cys_pep_sf"/>
</dbReference>
<accession>A0A0W0FG03</accession>
<dbReference type="SUPFAM" id="SSF54001">
    <property type="entry name" value="Cysteine proteinases"/>
    <property type="match status" value="1"/>
</dbReference>
<dbReference type="Gene3D" id="3.40.395.10">
    <property type="entry name" value="Adenoviral Proteinase, Chain A"/>
    <property type="match status" value="1"/>
</dbReference>
<evidence type="ECO:0000313" key="1">
    <source>
        <dbReference type="EMBL" id="KTB35221.1"/>
    </source>
</evidence>
<comment type="caution">
    <text evidence="1">The sequence shown here is derived from an EMBL/GenBank/DDBJ whole genome shotgun (WGS) entry which is preliminary data.</text>
</comment>
<dbReference type="AlphaFoldDB" id="A0A0W0FG03"/>
<organism evidence="1 2">
    <name type="scientific">Moniliophthora roreri</name>
    <name type="common">Frosty pod rot fungus</name>
    <name type="synonym">Monilia roreri</name>
    <dbReference type="NCBI Taxonomy" id="221103"/>
    <lineage>
        <taxon>Eukaryota</taxon>
        <taxon>Fungi</taxon>
        <taxon>Dikarya</taxon>
        <taxon>Basidiomycota</taxon>
        <taxon>Agaricomycotina</taxon>
        <taxon>Agaricomycetes</taxon>
        <taxon>Agaricomycetidae</taxon>
        <taxon>Agaricales</taxon>
        <taxon>Marasmiineae</taxon>
        <taxon>Marasmiaceae</taxon>
        <taxon>Moniliophthora</taxon>
    </lineage>
</organism>
<protein>
    <submittedName>
        <fullName evidence="1">Uncharacterized protein</fullName>
    </submittedName>
</protein>
<dbReference type="Proteomes" id="UP000054988">
    <property type="component" value="Unassembled WGS sequence"/>
</dbReference>
<evidence type="ECO:0000313" key="2">
    <source>
        <dbReference type="Proteomes" id="UP000054988"/>
    </source>
</evidence>
<name>A0A0W0FG03_MONRR</name>
<dbReference type="EMBL" id="LATX01002004">
    <property type="protein sequence ID" value="KTB35221.1"/>
    <property type="molecule type" value="Genomic_DNA"/>
</dbReference>
<proteinExistence type="predicted"/>
<gene>
    <name evidence="1" type="ORF">WG66_12200</name>
</gene>